<reference evidence="1 2" key="1">
    <citation type="submission" date="2013-09" db="EMBL/GenBank/DDBJ databases">
        <title>Corchorus capsularis genome sequencing.</title>
        <authorList>
            <person name="Alam M."/>
            <person name="Haque M.S."/>
            <person name="Islam M.S."/>
            <person name="Emdad E.M."/>
            <person name="Islam M.M."/>
            <person name="Ahmed B."/>
            <person name="Halim A."/>
            <person name="Hossen Q.M.M."/>
            <person name="Hossain M.Z."/>
            <person name="Ahmed R."/>
            <person name="Khan M.M."/>
            <person name="Islam R."/>
            <person name="Rashid M.M."/>
            <person name="Khan S.A."/>
            <person name="Rahman M.S."/>
            <person name="Alam M."/>
        </authorList>
    </citation>
    <scope>NUCLEOTIDE SEQUENCE [LARGE SCALE GENOMIC DNA]</scope>
    <source>
        <strain evidence="2">cv. CVL-1</strain>
        <tissue evidence="1">Whole seedling</tissue>
    </source>
</reference>
<sequence>MRPQPWKAYYLQHKSRWLSTFKFCDLRSCAVVTVGLEPILFPFVFNSPRPSGHP</sequence>
<dbReference type="Proteomes" id="UP000188268">
    <property type="component" value="Unassembled WGS sequence"/>
</dbReference>
<evidence type="ECO:0000313" key="2">
    <source>
        <dbReference type="Proteomes" id="UP000188268"/>
    </source>
</evidence>
<gene>
    <name evidence="1" type="ORF">CCACVL1_26519</name>
</gene>
<protein>
    <submittedName>
        <fullName evidence="1">Uncharacterized protein</fullName>
    </submittedName>
</protein>
<dbReference type="EMBL" id="AWWV01014493">
    <property type="protein sequence ID" value="OMO56483.1"/>
    <property type="molecule type" value="Genomic_DNA"/>
</dbReference>
<dbReference type="AlphaFoldDB" id="A0A1R3GEH8"/>
<comment type="caution">
    <text evidence="1">The sequence shown here is derived from an EMBL/GenBank/DDBJ whole genome shotgun (WGS) entry which is preliminary data.</text>
</comment>
<proteinExistence type="predicted"/>
<evidence type="ECO:0000313" key="1">
    <source>
        <dbReference type="EMBL" id="OMO56483.1"/>
    </source>
</evidence>
<keyword evidence="2" id="KW-1185">Reference proteome</keyword>
<name>A0A1R3GEH8_COCAP</name>
<accession>A0A1R3GEH8</accession>
<dbReference type="Gramene" id="OMO56483">
    <property type="protein sequence ID" value="OMO56483"/>
    <property type="gene ID" value="CCACVL1_26519"/>
</dbReference>
<organism evidence="1 2">
    <name type="scientific">Corchorus capsularis</name>
    <name type="common">Jute</name>
    <dbReference type="NCBI Taxonomy" id="210143"/>
    <lineage>
        <taxon>Eukaryota</taxon>
        <taxon>Viridiplantae</taxon>
        <taxon>Streptophyta</taxon>
        <taxon>Embryophyta</taxon>
        <taxon>Tracheophyta</taxon>
        <taxon>Spermatophyta</taxon>
        <taxon>Magnoliopsida</taxon>
        <taxon>eudicotyledons</taxon>
        <taxon>Gunneridae</taxon>
        <taxon>Pentapetalae</taxon>
        <taxon>rosids</taxon>
        <taxon>malvids</taxon>
        <taxon>Malvales</taxon>
        <taxon>Malvaceae</taxon>
        <taxon>Grewioideae</taxon>
        <taxon>Apeibeae</taxon>
        <taxon>Corchorus</taxon>
    </lineage>
</organism>